<evidence type="ECO:0000256" key="3">
    <source>
        <dbReference type="ARBA" id="ARBA00022741"/>
    </source>
</evidence>
<gene>
    <name evidence="7" type="primary">livF_2</name>
    <name evidence="7" type="ORF">RS86_00305</name>
</gene>
<dbReference type="PANTHER" id="PTHR43820">
    <property type="entry name" value="HIGH-AFFINITY BRANCHED-CHAIN AMINO ACID TRANSPORT ATP-BINDING PROTEIN LIVF"/>
    <property type="match status" value="1"/>
</dbReference>
<dbReference type="GO" id="GO:0015807">
    <property type="term" value="P:L-amino acid transport"/>
    <property type="evidence" value="ECO:0007669"/>
    <property type="project" value="TreeGrafter"/>
</dbReference>
<dbReference type="InterPro" id="IPR003593">
    <property type="entry name" value="AAA+_ATPase"/>
</dbReference>
<dbReference type="InterPro" id="IPR030660">
    <property type="entry name" value="ABC_branched_ATPase_LivF/BraG"/>
</dbReference>
<dbReference type="EMBL" id="JYIX01000020">
    <property type="protein sequence ID" value="KJL36286.1"/>
    <property type="molecule type" value="Genomic_DNA"/>
</dbReference>
<dbReference type="STRING" id="582680.RS86_00305"/>
<sequence>MTLLELKDVAVHYGRIKAIHDISFSVDEGEIVTLIGANGAGKTTTMRTISGLLQPSSGSITFDGQDITKMKAHLRVVKGISQSPEGRGIFPGMTVLENLDMGTFGLKNKSGVSESYERVFSLFPRLDERKKQLGGTMSGGEQQMLAIGRALMSQPRVLLLDEPSMGLAPQFIRQIFKIITEINAQGTTVLLVEQNANQALARAHRAFVLETGAITRTGTGKELLADPAVKEAYLGVG</sequence>
<comment type="similarity">
    <text evidence="1">Belongs to the ABC transporter superfamily.</text>
</comment>
<dbReference type="PROSITE" id="PS50893">
    <property type="entry name" value="ABC_TRANSPORTER_2"/>
    <property type="match status" value="1"/>
</dbReference>
<dbReference type="Proteomes" id="UP000033740">
    <property type="component" value="Unassembled WGS sequence"/>
</dbReference>
<keyword evidence="4 7" id="KW-0067">ATP-binding</keyword>
<dbReference type="InterPro" id="IPR052156">
    <property type="entry name" value="BCAA_Transport_ATP-bd_LivF"/>
</dbReference>
<name>A0A0F0LY30_9MICO</name>
<evidence type="ECO:0000256" key="5">
    <source>
        <dbReference type="ARBA" id="ARBA00022970"/>
    </source>
</evidence>
<dbReference type="SUPFAM" id="SSF52540">
    <property type="entry name" value="P-loop containing nucleoside triphosphate hydrolases"/>
    <property type="match status" value="1"/>
</dbReference>
<dbReference type="PATRIC" id="fig|582680.6.peg.314"/>
<keyword evidence="5" id="KW-0029">Amino-acid transport</keyword>
<evidence type="ECO:0000256" key="4">
    <source>
        <dbReference type="ARBA" id="ARBA00022840"/>
    </source>
</evidence>
<keyword evidence="8" id="KW-1185">Reference proteome</keyword>
<dbReference type="Pfam" id="PF00005">
    <property type="entry name" value="ABC_tran"/>
    <property type="match status" value="1"/>
</dbReference>
<dbReference type="InterPro" id="IPR003439">
    <property type="entry name" value="ABC_transporter-like_ATP-bd"/>
</dbReference>
<organism evidence="7 8">
    <name type="scientific">Microbacterium azadirachtae</name>
    <dbReference type="NCBI Taxonomy" id="582680"/>
    <lineage>
        <taxon>Bacteria</taxon>
        <taxon>Bacillati</taxon>
        <taxon>Actinomycetota</taxon>
        <taxon>Actinomycetes</taxon>
        <taxon>Micrococcales</taxon>
        <taxon>Microbacteriaceae</taxon>
        <taxon>Microbacterium</taxon>
    </lineage>
</organism>
<evidence type="ECO:0000259" key="6">
    <source>
        <dbReference type="PROSITE" id="PS50893"/>
    </source>
</evidence>
<dbReference type="InterPro" id="IPR027417">
    <property type="entry name" value="P-loop_NTPase"/>
</dbReference>
<proteinExistence type="inferred from homology"/>
<evidence type="ECO:0000256" key="2">
    <source>
        <dbReference type="ARBA" id="ARBA00022448"/>
    </source>
</evidence>
<accession>A0A0F0LY30</accession>
<reference evidence="7 8" key="1">
    <citation type="submission" date="2015-02" db="EMBL/GenBank/DDBJ databases">
        <title>Draft genome sequences of ten Microbacterium spp. with emphasis on heavy metal contaminated environments.</title>
        <authorList>
            <person name="Corretto E."/>
        </authorList>
    </citation>
    <scope>NUCLEOTIDE SEQUENCE [LARGE SCALE GENOMIC DNA]</scope>
    <source>
        <strain evidence="7 8">ARN176</strain>
    </source>
</reference>
<dbReference type="GO" id="GO:0015658">
    <property type="term" value="F:branched-chain amino acid transmembrane transporter activity"/>
    <property type="evidence" value="ECO:0007669"/>
    <property type="project" value="InterPro"/>
</dbReference>
<keyword evidence="2" id="KW-0813">Transport</keyword>
<dbReference type="InterPro" id="IPR017871">
    <property type="entry name" value="ABC_transporter-like_CS"/>
</dbReference>
<dbReference type="SMART" id="SM00382">
    <property type="entry name" value="AAA"/>
    <property type="match status" value="1"/>
</dbReference>
<evidence type="ECO:0000313" key="8">
    <source>
        <dbReference type="Proteomes" id="UP000033740"/>
    </source>
</evidence>
<dbReference type="GO" id="GO:0005524">
    <property type="term" value="F:ATP binding"/>
    <property type="evidence" value="ECO:0007669"/>
    <property type="project" value="UniProtKB-KW"/>
</dbReference>
<evidence type="ECO:0000313" key="7">
    <source>
        <dbReference type="EMBL" id="KJL36286.1"/>
    </source>
</evidence>
<dbReference type="AlphaFoldDB" id="A0A0F0LY30"/>
<comment type="caution">
    <text evidence="7">The sequence shown here is derived from an EMBL/GenBank/DDBJ whole genome shotgun (WGS) entry which is preliminary data.</text>
</comment>
<dbReference type="GO" id="GO:0016887">
    <property type="term" value="F:ATP hydrolysis activity"/>
    <property type="evidence" value="ECO:0007669"/>
    <property type="project" value="InterPro"/>
</dbReference>
<dbReference type="PROSITE" id="PS00211">
    <property type="entry name" value="ABC_TRANSPORTER_1"/>
    <property type="match status" value="1"/>
</dbReference>
<feature type="domain" description="ABC transporter" evidence="6">
    <location>
        <begin position="4"/>
        <end position="236"/>
    </location>
</feature>
<protein>
    <submittedName>
        <fullName evidence="7">High-affinity branched-chain amino acid transport ATP-binding protein LivF</fullName>
    </submittedName>
</protein>
<dbReference type="Gene3D" id="3.40.50.300">
    <property type="entry name" value="P-loop containing nucleotide triphosphate hydrolases"/>
    <property type="match status" value="1"/>
</dbReference>
<dbReference type="CDD" id="cd03224">
    <property type="entry name" value="ABC_TM1139_LivF_branched"/>
    <property type="match status" value="1"/>
</dbReference>
<dbReference type="PANTHER" id="PTHR43820:SF4">
    <property type="entry name" value="HIGH-AFFINITY BRANCHED-CHAIN AMINO ACID TRANSPORT ATP-BINDING PROTEIN LIVF"/>
    <property type="match status" value="1"/>
</dbReference>
<keyword evidence="3" id="KW-0547">Nucleotide-binding</keyword>
<evidence type="ECO:0000256" key="1">
    <source>
        <dbReference type="ARBA" id="ARBA00005417"/>
    </source>
</evidence>
<dbReference type="PIRSF" id="PIRSF039137">
    <property type="entry name" value="ABC_branched_ATPase"/>
    <property type="match status" value="1"/>
</dbReference>